<dbReference type="InterPro" id="IPR004346">
    <property type="entry name" value="CagE_TrbE_VirB"/>
</dbReference>
<comment type="caution">
    <text evidence="8">The sequence shown here is derived from an EMBL/GenBank/DDBJ whole genome shotgun (WGS) entry which is preliminary data.</text>
</comment>
<organism evidence="8 9">
    <name type="scientific">Phenylobacterium kunshanense</name>
    <dbReference type="NCBI Taxonomy" id="1445034"/>
    <lineage>
        <taxon>Bacteria</taxon>
        <taxon>Pseudomonadati</taxon>
        <taxon>Pseudomonadota</taxon>
        <taxon>Alphaproteobacteria</taxon>
        <taxon>Caulobacterales</taxon>
        <taxon>Caulobacteraceae</taxon>
        <taxon>Phenylobacterium</taxon>
    </lineage>
</organism>
<evidence type="ECO:0000259" key="7">
    <source>
        <dbReference type="Pfam" id="PF19044"/>
    </source>
</evidence>
<evidence type="ECO:0000313" key="9">
    <source>
        <dbReference type="Proteomes" id="UP000249524"/>
    </source>
</evidence>
<keyword evidence="3" id="KW-0067">ATP-binding</keyword>
<dbReference type="InterPro" id="IPR051162">
    <property type="entry name" value="T4SS_component"/>
</dbReference>
<dbReference type="GO" id="GO:0005524">
    <property type="term" value="F:ATP binding"/>
    <property type="evidence" value="ECO:0007669"/>
    <property type="project" value="UniProtKB-KW"/>
</dbReference>
<keyword evidence="4" id="KW-0843">Virulence</keyword>
<feature type="domain" description="TraG P-loop" evidence="7">
    <location>
        <begin position="440"/>
        <end position="543"/>
    </location>
</feature>
<evidence type="ECO:0000313" key="8">
    <source>
        <dbReference type="EMBL" id="RAK66409.1"/>
    </source>
</evidence>
<evidence type="ECO:0000256" key="2">
    <source>
        <dbReference type="ARBA" id="ARBA00022741"/>
    </source>
</evidence>
<keyword evidence="9" id="KW-1185">Reference proteome</keyword>
<dbReference type="Pfam" id="PF19044">
    <property type="entry name" value="P-loop_TraG"/>
    <property type="match status" value="2"/>
</dbReference>
<dbReference type="NCBIfam" id="TIGR00929">
    <property type="entry name" value="VirB4_CagE"/>
    <property type="match status" value="1"/>
</dbReference>
<dbReference type="SUPFAM" id="SSF52540">
    <property type="entry name" value="P-loop containing nucleoside triphosphate hydrolases"/>
    <property type="match status" value="1"/>
</dbReference>
<comment type="similarity">
    <text evidence="1">Belongs to the TrbE/VirB4 family.</text>
</comment>
<dbReference type="PANTHER" id="PTHR30121">
    <property type="entry name" value="UNCHARACTERIZED PROTEIN YJGR-RELATED"/>
    <property type="match status" value="1"/>
</dbReference>
<accession>A0A328BIF5</accession>
<evidence type="ECO:0000256" key="5">
    <source>
        <dbReference type="ARBA" id="ARBA00023635"/>
    </source>
</evidence>
<dbReference type="InterPro" id="IPR043964">
    <property type="entry name" value="P-loop_TraG"/>
</dbReference>
<dbReference type="EMBL" id="QFYS01000003">
    <property type="protein sequence ID" value="RAK66409.1"/>
    <property type="molecule type" value="Genomic_DNA"/>
</dbReference>
<proteinExistence type="inferred from homology"/>
<dbReference type="Pfam" id="PF03135">
    <property type="entry name" value="CagE_TrbE_VirB"/>
    <property type="match status" value="1"/>
</dbReference>
<evidence type="ECO:0000256" key="3">
    <source>
        <dbReference type="ARBA" id="ARBA00022840"/>
    </source>
</evidence>
<feature type="domain" description="TraG P-loop" evidence="7">
    <location>
        <begin position="574"/>
        <end position="707"/>
    </location>
</feature>
<dbReference type="OrthoDB" id="9816422at2"/>
<sequence length="794" mass="87112">MPDLASHAAPERARGREFLAARTLPYARHVNDRIVALDTGALMLAFRLDGASFETADIRDLNDRHAKLNGAWRNLASDRLAVWHHLVRREAEPPATGAFRSDFARDLDAAYRARLGRERVFANELYLTLVLHPAGDAAERTQAWVGRLIRASRVDLETDDAVRRLEEAGDALQQHLARYRAEPLGLYERDSLWFSAPMEMLRLVLTGEPARVPLVRGHLGEAIYTARLIFGREALEIRDVASARYAAMLGVKEYPAATRPGLWDGLLSAPYPLVASQSFSFLSKAAAQAIMTRKQNQMLSARDRAASQIDDLDQGLDGLMSNRFVMGEHQANVLVYGDTPRSLAEHLASARALLADGGLVAAREDLGLEAAFWAQFPGNFRLRLRPAAITSRNFAGFAPFHTHPAGRASGNHWGAAVTTLRTSAGSPFAFNFHVGDLGHTFICGPSGSGKTVVQNFMLAQLEKLGAQQVFIDKDRGAEIFVRASGGTYLALTPGQPSGFAPLKALADTPAERAFLGALVRQMVRHGERPLAPQEEAAIDQAVAALLPLPPASRSMAALRSLLGQRDAGGIGARLERWRAGQALGWALDSDEDVLPLEARFVGFDMTHVLDAPEVRTPLMMYLFHRLQRLVDGRRLVIDVDEFWKALGDEAFRGLAQDGLKTFRKQNAFLVLGTQSPADVLRSPIAHTIVEQCATKIFLPNPYAAERDYIDGFGLSAREFALVRDELSASSHRFLVKQGLDSVVAELDLGGLDDALAVLSGRAETVELLDHIRSEHGDDPARWMVPFQTARRQLP</sequence>
<protein>
    <recommendedName>
        <fullName evidence="5">Type IV secretion system protein virB4</fullName>
    </recommendedName>
</protein>
<feature type="domain" description="CagE TrbE VirB component of type IV transporter system central" evidence="6">
    <location>
        <begin position="184"/>
        <end position="385"/>
    </location>
</feature>
<dbReference type="PANTHER" id="PTHR30121:SF12">
    <property type="entry name" value="TYPE IV SECRETION SYSTEM PROTEIN CAGE"/>
    <property type="match status" value="1"/>
</dbReference>
<evidence type="ECO:0000256" key="4">
    <source>
        <dbReference type="ARBA" id="ARBA00023026"/>
    </source>
</evidence>
<dbReference type="AlphaFoldDB" id="A0A328BIF5"/>
<dbReference type="Proteomes" id="UP000249524">
    <property type="component" value="Unassembled WGS sequence"/>
</dbReference>
<gene>
    <name evidence="8" type="ORF">DJ019_09190</name>
</gene>
<evidence type="ECO:0000259" key="6">
    <source>
        <dbReference type="Pfam" id="PF03135"/>
    </source>
</evidence>
<keyword evidence="2" id="KW-0547">Nucleotide-binding</keyword>
<evidence type="ECO:0000256" key="1">
    <source>
        <dbReference type="ARBA" id="ARBA00006512"/>
    </source>
</evidence>
<dbReference type="InterPro" id="IPR027417">
    <property type="entry name" value="P-loop_NTPase"/>
</dbReference>
<dbReference type="InterPro" id="IPR018145">
    <property type="entry name" value="CagE_TrbE_VirB_cntrl_dom"/>
</dbReference>
<dbReference type="RefSeq" id="WP_111275718.1">
    <property type="nucleotide sequence ID" value="NZ_QFYS01000003.1"/>
</dbReference>
<name>A0A328BIF5_9CAUL</name>
<reference evidence="8 9" key="1">
    <citation type="submission" date="2018-05" db="EMBL/GenBank/DDBJ databases">
        <authorList>
            <person name="Lanie J.A."/>
            <person name="Ng W.-L."/>
            <person name="Kazmierczak K.M."/>
            <person name="Andrzejewski T.M."/>
            <person name="Davidsen T.M."/>
            <person name="Wayne K.J."/>
            <person name="Tettelin H."/>
            <person name="Glass J.I."/>
            <person name="Rusch D."/>
            <person name="Podicherti R."/>
            <person name="Tsui H.-C.T."/>
            <person name="Winkler M.E."/>
        </authorList>
    </citation>
    <scope>NUCLEOTIDE SEQUENCE [LARGE SCALE GENOMIC DNA]</scope>
    <source>
        <strain evidence="8 9">BUT-10</strain>
    </source>
</reference>
<dbReference type="Gene3D" id="3.40.50.300">
    <property type="entry name" value="P-loop containing nucleotide triphosphate hydrolases"/>
    <property type="match status" value="2"/>
</dbReference>